<name>A0A8C2PAB9_CAPHI</name>
<dbReference type="PANTHER" id="PTHR11863">
    <property type="entry name" value="STEROL DESATURASE"/>
    <property type="match status" value="1"/>
</dbReference>
<keyword evidence="4 5" id="KW-0472">Membrane</keyword>
<evidence type="ECO:0000256" key="3">
    <source>
        <dbReference type="ARBA" id="ARBA00022989"/>
    </source>
</evidence>
<organism evidence="7">
    <name type="scientific">Capra hircus</name>
    <name type="common">Goat</name>
    <dbReference type="NCBI Taxonomy" id="9925"/>
    <lineage>
        <taxon>Eukaryota</taxon>
        <taxon>Metazoa</taxon>
        <taxon>Chordata</taxon>
        <taxon>Craniata</taxon>
        <taxon>Vertebrata</taxon>
        <taxon>Euteleostomi</taxon>
        <taxon>Mammalia</taxon>
        <taxon>Eutheria</taxon>
        <taxon>Laurasiatheria</taxon>
        <taxon>Artiodactyla</taxon>
        <taxon>Ruminantia</taxon>
        <taxon>Pecora</taxon>
        <taxon>Bovidae</taxon>
        <taxon>Caprinae</taxon>
        <taxon>Capra</taxon>
    </lineage>
</organism>
<feature type="transmembrane region" description="Helical" evidence="5">
    <location>
        <begin position="77"/>
        <end position="97"/>
    </location>
</feature>
<dbReference type="InterPro" id="IPR050307">
    <property type="entry name" value="Sterol_Desaturase_Related"/>
</dbReference>
<proteinExistence type="predicted"/>
<feature type="transmembrane region" description="Helical" evidence="5">
    <location>
        <begin position="31"/>
        <end position="57"/>
    </location>
</feature>
<evidence type="ECO:0000256" key="5">
    <source>
        <dbReference type="SAM" id="Phobius"/>
    </source>
</evidence>
<feature type="transmembrane region" description="Helical" evidence="5">
    <location>
        <begin position="117"/>
        <end position="135"/>
    </location>
</feature>
<dbReference type="Ensembl" id="ENSCHIT00010022266.1">
    <property type="protein sequence ID" value="ENSCHIP00010015861.1"/>
    <property type="gene ID" value="ENSCHIG00010011478.1"/>
</dbReference>
<keyword evidence="3 5" id="KW-1133">Transmembrane helix</keyword>
<dbReference type="GO" id="GO:0008610">
    <property type="term" value="P:lipid biosynthetic process"/>
    <property type="evidence" value="ECO:0007669"/>
    <property type="project" value="InterPro"/>
</dbReference>
<feature type="transmembrane region" description="Helical" evidence="5">
    <location>
        <begin position="182"/>
        <end position="204"/>
    </location>
</feature>
<comment type="subcellular location">
    <subcellularLocation>
        <location evidence="1">Membrane</location>
    </subcellularLocation>
</comment>
<reference evidence="7" key="2">
    <citation type="submission" date="2025-08" db="UniProtKB">
        <authorList>
            <consortium name="Ensembl"/>
        </authorList>
    </citation>
    <scope>IDENTIFICATION</scope>
</reference>
<dbReference type="GO" id="GO:0005506">
    <property type="term" value="F:iron ion binding"/>
    <property type="evidence" value="ECO:0007669"/>
    <property type="project" value="InterPro"/>
</dbReference>
<evidence type="ECO:0000259" key="6">
    <source>
        <dbReference type="Pfam" id="PF04116"/>
    </source>
</evidence>
<evidence type="ECO:0000256" key="2">
    <source>
        <dbReference type="ARBA" id="ARBA00022692"/>
    </source>
</evidence>
<reference evidence="7" key="1">
    <citation type="submission" date="2019-03" db="EMBL/GenBank/DDBJ databases">
        <title>Genome sequencing and reference-guided assembly of Black Bengal Goat (Capra hircus).</title>
        <authorList>
            <person name="Siddiki A.Z."/>
            <person name="Baten A."/>
            <person name="Billah M."/>
            <person name="Alam M.A.U."/>
            <person name="Shawrob K.S.M."/>
            <person name="Saha S."/>
            <person name="Chowdhury M."/>
            <person name="Rahman A.H."/>
            <person name="Stear M."/>
            <person name="Miah G."/>
            <person name="Das G.B."/>
            <person name="Hossain M.M."/>
            <person name="Kumkum M."/>
            <person name="Islam M.S."/>
            <person name="Mollah A.M."/>
            <person name="Ahsan A."/>
            <person name="Tusar F."/>
            <person name="Khan M.K.I."/>
        </authorList>
    </citation>
    <scope>NUCLEOTIDE SEQUENCE [LARGE SCALE GENOMIC DNA]</scope>
</reference>
<evidence type="ECO:0000256" key="1">
    <source>
        <dbReference type="ARBA" id="ARBA00004370"/>
    </source>
</evidence>
<dbReference type="GO" id="GO:0016491">
    <property type="term" value="F:oxidoreductase activity"/>
    <property type="evidence" value="ECO:0007669"/>
    <property type="project" value="InterPro"/>
</dbReference>
<feature type="domain" description="Fatty acid hydroxylase" evidence="6">
    <location>
        <begin position="123"/>
        <end position="207"/>
    </location>
</feature>
<accession>A0A8C2PAB9</accession>
<dbReference type="InterPro" id="IPR006694">
    <property type="entry name" value="Fatty_acid_hydroxylase"/>
</dbReference>
<dbReference type="AlphaFoldDB" id="A0A8C2PAB9"/>
<evidence type="ECO:0000313" key="7">
    <source>
        <dbReference type="Ensembl" id="ENSCHIP00010015861.1"/>
    </source>
</evidence>
<dbReference type="Pfam" id="PF04116">
    <property type="entry name" value="FA_hydroxylase"/>
    <property type="match status" value="1"/>
</dbReference>
<dbReference type="GO" id="GO:0016020">
    <property type="term" value="C:membrane"/>
    <property type="evidence" value="ECO:0007669"/>
    <property type="project" value="UniProtKB-SubCell"/>
</dbReference>
<sequence length="224" mass="26617">MDLVLSIADYYVFTPYIYPATWPEDNIFRQAITLLIVTNLGALILYFFFATLSYYFVYDHLLMKHPQFLKNQVSREIAHSVQSMPWMSIPTVLLFLLEVRGYSRLYDGIGEFPYLQLIAVIFTFLFFTDTLIYWIHRGFCQRLVYRLHKPHHIWKVLTSFVSHAFHLLDDVLQSLSYHRYPFIFPLHMVVYLGSYILVNIIVSIHDGNACKNEKLFHIEFIKTE</sequence>
<evidence type="ECO:0000256" key="4">
    <source>
        <dbReference type="ARBA" id="ARBA00023136"/>
    </source>
</evidence>
<keyword evidence="2 5" id="KW-0812">Transmembrane</keyword>
<protein>
    <recommendedName>
        <fullName evidence="6">Fatty acid hydroxylase domain-containing protein</fullName>
    </recommendedName>
</protein>